<dbReference type="STRING" id="56780.SYN_02745"/>
<dbReference type="KEGG" id="sat:SYN_02745"/>
<dbReference type="RefSeq" id="WP_011416821.1">
    <property type="nucleotide sequence ID" value="NC_007759.1"/>
</dbReference>
<protein>
    <submittedName>
        <fullName evidence="1">Hypothetical cytosolic protein</fullName>
    </submittedName>
</protein>
<dbReference type="InParanoid" id="Q2LRS7"/>
<keyword evidence="2" id="KW-1185">Reference proteome</keyword>
<dbReference type="AlphaFoldDB" id="Q2LRS7"/>
<evidence type="ECO:0000313" key="2">
    <source>
        <dbReference type="Proteomes" id="UP000001933"/>
    </source>
</evidence>
<proteinExistence type="predicted"/>
<evidence type="ECO:0000313" key="1">
    <source>
        <dbReference type="EMBL" id="ABC76787.1"/>
    </source>
</evidence>
<sequence length="92" mass="10051">MAVANLWVELFSCNLNYHIAGKFAGVIFKFSFGNESEELDGGDKKVAAIENLIFPEGALLNGQGQLTVFPFQDGDNVRIQTEGFKEIDAHGT</sequence>
<organism evidence="1 2">
    <name type="scientific">Syntrophus aciditrophicus (strain SB)</name>
    <dbReference type="NCBI Taxonomy" id="56780"/>
    <lineage>
        <taxon>Bacteria</taxon>
        <taxon>Pseudomonadati</taxon>
        <taxon>Thermodesulfobacteriota</taxon>
        <taxon>Syntrophia</taxon>
        <taxon>Syntrophales</taxon>
        <taxon>Syntrophaceae</taxon>
        <taxon>Syntrophus</taxon>
    </lineage>
</organism>
<reference evidence="1 2" key="1">
    <citation type="journal article" date="2007" name="Proc. Natl. Acad. Sci. U.S.A.">
        <title>The genome of Syntrophus aciditrophicus: life at the thermodynamic limit of microbial growth.</title>
        <authorList>
            <person name="McInerney M.J."/>
            <person name="Rohlin L."/>
            <person name="Mouttaki H."/>
            <person name="Kim U."/>
            <person name="Krupp R.S."/>
            <person name="Rios-Hernandez L."/>
            <person name="Sieber J."/>
            <person name="Struchtemeyer C.G."/>
            <person name="Bhattacharyya A."/>
            <person name="Campbell J.W."/>
            <person name="Gunsalus R.P."/>
        </authorList>
    </citation>
    <scope>NUCLEOTIDE SEQUENCE [LARGE SCALE GENOMIC DNA]</scope>
    <source>
        <strain evidence="1 2">SB</strain>
    </source>
</reference>
<dbReference type="HOGENOM" id="CLU_2412090_0_0_7"/>
<dbReference type="Proteomes" id="UP000001933">
    <property type="component" value="Chromosome"/>
</dbReference>
<dbReference type="EMBL" id="CP000252">
    <property type="protein sequence ID" value="ABC76787.1"/>
    <property type="molecule type" value="Genomic_DNA"/>
</dbReference>
<name>Q2LRS7_SYNAS</name>
<gene>
    <name evidence="1" type="ORF">SYN_02745</name>
</gene>
<accession>Q2LRS7</accession>